<gene>
    <name evidence="1" type="primary">LOC125527896</name>
</gene>
<reference evidence="2" key="1">
    <citation type="journal article" date="2013" name="Nature">
        <title>Draft genome of the wheat A-genome progenitor Triticum urartu.</title>
        <authorList>
            <person name="Ling H.Q."/>
            <person name="Zhao S."/>
            <person name="Liu D."/>
            <person name="Wang J."/>
            <person name="Sun H."/>
            <person name="Zhang C."/>
            <person name="Fan H."/>
            <person name="Li D."/>
            <person name="Dong L."/>
            <person name="Tao Y."/>
            <person name="Gao C."/>
            <person name="Wu H."/>
            <person name="Li Y."/>
            <person name="Cui Y."/>
            <person name="Guo X."/>
            <person name="Zheng S."/>
            <person name="Wang B."/>
            <person name="Yu K."/>
            <person name="Liang Q."/>
            <person name="Yang W."/>
            <person name="Lou X."/>
            <person name="Chen J."/>
            <person name="Feng M."/>
            <person name="Jian J."/>
            <person name="Zhang X."/>
            <person name="Luo G."/>
            <person name="Jiang Y."/>
            <person name="Liu J."/>
            <person name="Wang Z."/>
            <person name="Sha Y."/>
            <person name="Zhang B."/>
            <person name="Wu H."/>
            <person name="Tang D."/>
            <person name="Shen Q."/>
            <person name="Xue P."/>
            <person name="Zou S."/>
            <person name="Wang X."/>
            <person name="Liu X."/>
            <person name="Wang F."/>
            <person name="Yang Y."/>
            <person name="An X."/>
            <person name="Dong Z."/>
            <person name="Zhang K."/>
            <person name="Zhang X."/>
            <person name="Luo M.C."/>
            <person name="Dvorak J."/>
            <person name="Tong Y."/>
            <person name="Wang J."/>
            <person name="Yang H."/>
            <person name="Li Z."/>
            <person name="Wang D."/>
            <person name="Zhang A."/>
            <person name="Wang J."/>
        </authorList>
    </citation>
    <scope>NUCLEOTIDE SEQUENCE</scope>
    <source>
        <strain evidence="2">cv. G1812</strain>
    </source>
</reference>
<dbReference type="Gramene" id="TuG1812S0000345300.01.T02">
    <property type="protein sequence ID" value="TuG1812S0000345300.01.T02"/>
    <property type="gene ID" value="TuG1812S0000345300.01"/>
</dbReference>
<evidence type="ECO:0000313" key="2">
    <source>
        <dbReference type="Proteomes" id="UP000015106"/>
    </source>
</evidence>
<reference evidence="1" key="2">
    <citation type="submission" date="2022-06" db="UniProtKB">
        <authorList>
            <consortium name="EnsemblPlants"/>
        </authorList>
    </citation>
    <scope>IDENTIFICATION</scope>
</reference>
<evidence type="ECO:0000313" key="1">
    <source>
        <dbReference type="EnsemblPlants" id="TuG1812S0000345300.01.T02"/>
    </source>
</evidence>
<dbReference type="AlphaFoldDB" id="A0A8R7R679"/>
<proteinExistence type="predicted"/>
<name>A0A8R7R679_TRIUA</name>
<organism evidence="1 2">
    <name type="scientific">Triticum urartu</name>
    <name type="common">Red wild einkorn</name>
    <name type="synonym">Crithodium urartu</name>
    <dbReference type="NCBI Taxonomy" id="4572"/>
    <lineage>
        <taxon>Eukaryota</taxon>
        <taxon>Viridiplantae</taxon>
        <taxon>Streptophyta</taxon>
        <taxon>Embryophyta</taxon>
        <taxon>Tracheophyta</taxon>
        <taxon>Spermatophyta</taxon>
        <taxon>Magnoliopsida</taxon>
        <taxon>Liliopsida</taxon>
        <taxon>Poales</taxon>
        <taxon>Poaceae</taxon>
        <taxon>BOP clade</taxon>
        <taxon>Pooideae</taxon>
        <taxon>Triticodae</taxon>
        <taxon>Triticeae</taxon>
        <taxon>Triticinae</taxon>
        <taxon>Triticum</taxon>
    </lineage>
</organism>
<sequence>MASLQSLISKQLIAPNCTATARLNGAPPSVVNASSSEASSDEKSNSRVLFISMCF</sequence>
<protein>
    <submittedName>
        <fullName evidence="1">Uncharacterized protein</fullName>
    </submittedName>
</protein>
<dbReference type="EnsemblPlants" id="TuG1812S0000345300.01.T02">
    <property type="protein sequence ID" value="TuG1812S0000345300.01.T02"/>
    <property type="gene ID" value="TuG1812S0000345300.01"/>
</dbReference>
<dbReference type="Proteomes" id="UP000015106">
    <property type="component" value="Unassembled WGS sequence"/>
</dbReference>
<keyword evidence="2" id="KW-1185">Reference proteome</keyword>
<accession>A0A8R7R679</accession>